<accession>A0A645GRQ3</accession>
<sequence>MITGIPTGMYAIMYHANLIQLLEKKYKSAAEKIMPAISIIKDIAALMYDFFCEKFSSLPVAFIEQLPLLQLLQLLISCILFMIINHHHLLHCLF</sequence>
<evidence type="ECO:0000313" key="1">
    <source>
        <dbReference type="EMBL" id="MPN28622.1"/>
    </source>
</evidence>
<protein>
    <submittedName>
        <fullName evidence="1">Uncharacterized protein</fullName>
    </submittedName>
</protein>
<dbReference type="EMBL" id="VSSQ01078982">
    <property type="protein sequence ID" value="MPN28622.1"/>
    <property type="molecule type" value="Genomic_DNA"/>
</dbReference>
<dbReference type="AlphaFoldDB" id="A0A645GRQ3"/>
<comment type="caution">
    <text evidence="1">The sequence shown here is derived from an EMBL/GenBank/DDBJ whole genome shotgun (WGS) entry which is preliminary data.</text>
</comment>
<name>A0A645GRQ3_9ZZZZ</name>
<organism evidence="1">
    <name type="scientific">bioreactor metagenome</name>
    <dbReference type="NCBI Taxonomy" id="1076179"/>
    <lineage>
        <taxon>unclassified sequences</taxon>
        <taxon>metagenomes</taxon>
        <taxon>ecological metagenomes</taxon>
    </lineage>
</organism>
<reference evidence="1" key="1">
    <citation type="submission" date="2019-08" db="EMBL/GenBank/DDBJ databases">
        <authorList>
            <person name="Kucharzyk K."/>
            <person name="Murdoch R.W."/>
            <person name="Higgins S."/>
            <person name="Loffler F."/>
        </authorList>
    </citation>
    <scope>NUCLEOTIDE SEQUENCE</scope>
</reference>
<proteinExistence type="predicted"/>
<gene>
    <name evidence="1" type="ORF">SDC9_176065</name>
</gene>